<dbReference type="EMBL" id="LT906441">
    <property type="protein sequence ID" value="SNV29014.1"/>
    <property type="molecule type" value="Genomic_DNA"/>
</dbReference>
<dbReference type="Proteomes" id="UP000215332">
    <property type="component" value="Chromosome 1"/>
</dbReference>
<feature type="signal peptide" evidence="1">
    <location>
        <begin position="1"/>
        <end position="21"/>
    </location>
</feature>
<dbReference type="KEGG" id="cgrn:4412665_00222"/>
<accession>A0A239W5H3</accession>
<keyword evidence="1" id="KW-0732">Signal</keyword>
<protein>
    <submittedName>
        <fullName evidence="2">Uncharacterized protein</fullName>
    </submittedName>
</protein>
<gene>
    <name evidence="2" type="ORF">SAMEA4412665_00222</name>
</gene>
<dbReference type="RefSeq" id="WP_021104051.1">
    <property type="nucleotide sequence ID" value="NZ_JAWMSK010000110.1"/>
</dbReference>
<name>A0A239W5H3_9ACTN</name>
<feature type="chain" id="PRO_5039311301" evidence="1">
    <location>
        <begin position="22"/>
        <end position="97"/>
    </location>
</feature>
<evidence type="ECO:0000256" key="1">
    <source>
        <dbReference type="SAM" id="SignalP"/>
    </source>
</evidence>
<sequence>MSWIKKAGIAAIAVVAAVAPMATIHQRADAIPGYCNYQLRDDNLVLGYCSGKSGQFRMHLDCSLMPDPTSRWYNVEEIGSIRCGFGAKPRNVYFDRR</sequence>
<evidence type="ECO:0000313" key="2">
    <source>
        <dbReference type="EMBL" id="SNV29014.1"/>
    </source>
</evidence>
<dbReference type="AlphaFoldDB" id="A0A239W5H3"/>
<reference evidence="2 3" key="1">
    <citation type="submission" date="2017-06" db="EMBL/GenBank/DDBJ databases">
        <authorList>
            <consortium name="Pathogen Informatics"/>
        </authorList>
    </citation>
    <scope>NUCLEOTIDE SEQUENCE [LARGE SCALE GENOMIC DNA]</scope>
    <source>
        <strain evidence="2 3">NCTC11865</strain>
    </source>
</reference>
<proteinExistence type="predicted"/>
<evidence type="ECO:0000313" key="3">
    <source>
        <dbReference type="Proteomes" id="UP000215332"/>
    </source>
</evidence>
<organism evidence="2 3">
    <name type="scientific">Cutibacterium granulosum</name>
    <dbReference type="NCBI Taxonomy" id="33011"/>
    <lineage>
        <taxon>Bacteria</taxon>
        <taxon>Bacillati</taxon>
        <taxon>Actinomycetota</taxon>
        <taxon>Actinomycetes</taxon>
        <taxon>Propionibacteriales</taxon>
        <taxon>Propionibacteriaceae</taxon>
        <taxon>Cutibacterium</taxon>
    </lineage>
</organism>